<feature type="compositionally biased region" description="Basic residues" evidence="1">
    <location>
        <begin position="277"/>
        <end position="288"/>
    </location>
</feature>
<accession>A0A812E031</accession>
<feature type="region of interest" description="Disordered" evidence="1">
    <location>
        <begin position="503"/>
        <end position="525"/>
    </location>
</feature>
<protein>
    <submittedName>
        <fullName evidence="2">Uncharacterized protein</fullName>
    </submittedName>
</protein>
<evidence type="ECO:0000313" key="2">
    <source>
        <dbReference type="EMBL" id="CAE1310727.1"/>
    </source>
</evidence>
<reference evidence="2" key="1">
    <citation type="submission" date="2021-01" db="EMBL/GenBank/DDBJ databases">
        <authorList>
            <person name="Li R."/>
            <person name="Bekaert M."/>
        </authorList>
    </citation>
    <scope>NUCLEOTIDE SEQUENCE</scope>
    <source>
        <strain evidence="2">Farmed</strain>
    </source>
</reference>
<feature type="region of interest" description="Disordered" evidence="1">
    <location>
        <begin position="419"/>
        <end position="444"/>
    </location>
</feature>
<comment type="caution">
    <text evidence="2">The sequence shown here is derived from an EMBL/GenBank/DDBJ whole genome shotgun (WGS) entry which is preliminary data.</text>
</comment>
<feature type="compositionally biased region" description="Basic and acidic residues" evidence="1">
    <location>
        <begin position="312"/>
        <end position="326"/>
    </location>
</feature>
<proteinExistence type="predicted"/>
<name>A0A812E031_ACAPH</name>
<dbReference type="EMBL" id="CAHIKZ030004436">
    <property type="protein sequence ID" value="CAE1310727.1"/>
    <property type="molecule type" value="Genomic_DNA"/>
</dbReference>
<dbReference type="Proteomes" id="UP000597762">
    <property type="component" value="Unassembled WGS sequence"/>
</dbReference>
<keyword evidence="3" id="KW-1185">Reference proteome</keyword>
<feature type="region of interest" description="Disordered" evidence="1">
    <location>
        <begin position="277"/>
        <end position="297"/>
    </location>
</feature>
<feature type="compositionally biased region" description="Basic residues" evidence="1">
    <location>
        <begin position="426"/>
        <end position="443"/>
    </location>
</feature>
<evidence type="ECO:0000313" key="3">
    <source>
        <dbReference type="Proteomes" id="UP000597762"/>
    </source>
</evidence>
<evidence type="ECO:0000256" key="1">
    <source>
        <dbReference type="SAM" id="MobiDB-lite"/>
    </source>
</evidence>
<dbReference type="AlphaFoldDB" id="A0A812E031"/>
<organism evidence="2 3">
    <name type="scientific">Acanthosepion pharaonis</name>
    <name type="common">Pharaoh cuttlefish</name>
    <name type="synonym">Sepia pharaonis</name>
    <dbReference type="NCBI Taxonomy" id="158019"/>
    <lineage>
        <taxon>Eukaryota</taxon>
        <taxon>Metazoa</taxon>
        <taxon>Spiralia</taxon>
        <taxon>Lophotrochozoa</taxon>
        <taxon>Mollusca</taxon>
        <taxon>Cephalopoda</taxon>
        <taxon>Coleoidea</taxon>
        <taxon>Decapodiformes</taxon>
        <taxon>Sepiida</taxon>
        <taxon>Sepiina</taxon>
        <taxon>Sepiidae</taxon>
        <taxon>Acanthosepion</taxon>
    </lineage>
</organism>
<feature type="region of interest" description="Disordered" evidence="1">
    <location>
        <begin position="312"/>
        <end position="332"/>
    </location>
</feature>
<gene>
    <name evidence="2" type="ORF">SPHA_62250</name>
</gene>
<sequence>MGDVHPVAAREGVVVTGAPPDRGLGDELAGKRVAMRRDPAVGRSHDFGRACQQRSEVNVRHRRQVGRGSRGFFPSFVEHQHEDRGLDLFVERSTVGDELAATRDRERVEAGRATISGFEKAEGDAATLAGLRRDRERRRASDWFCAARRCQPAKPAAIASARVMTGRSVISGSEKLLALDQAARFSAIRSEKRSRTAPALRIEIGETVPREDQCAGRGDDAGLLDGGNARRPAFDVAQVGRHRGFEPSPLGGISLAREIGSSNYPVCDAVRRRRASVRAGTRRLRSPRGRPVEQRRTVRQCRSRCTRRRRAIEGRKSGGDSRDDCARSGSTASSRCRADCRQRRSARLLSIRVCVTERCSRRGAVPARLIVWPRNSLARCGPMTWAFISEVQKRSAEDDGDRSDYRFRVPRSAPCRWQSAWPSGRTGRRRCAGRSSAGRRRGPRILDRRGRFVPIRHGRVGVNGDTPLAQMAERIEDQVDREHRGRAVLAAREVEDDPCAAFDRVEDGGRQGEGRKAGDRRVRCR</sequence>